<dbReference type="AlphaFoldDB" id="A0A3S1A6H2"/>
<dbReference type="EMBL" id="RQTK01000005">
    <property type="protein sequence ID" value="RUS91831.1"/>
    <property type="molecule type" value="Genomic_DNA"/>
</dbReference>
<reference evidence="1 2" key="1">
    <citation type="submission" date="2019-01" db="EMBL/GenBank/DDBJ databases">
        <title>A draft genome assembly of the solar-powered sea slug Elysia chlorotica.</title>
        <authorList>
            <person name="Cai H."/>
            <person name="Li Q."/>
            <person name="Fang X."/>
            <person name="Li J."/>
            <person name="Curtis N.E."/>
            <person name="Altenburger A."/>
            <person name="Shibata T."/>
            <person name="Feng M."/>
            <person name="Maeda T."/>
            <person name="Schwartz J.A."/>
            <person name="Shigenobu S."/>
            <person name="Lundholm N."/>
            <person name="Nishiyama T."/>
            <person name="Yang H."/>
            <person name="Hasebe M."/>
            <person name="Li S."/>
            <person name="Pierce S.K."/>
            <person name="Wang J."/>
        </authorList>
    </citation>
    <scope>NUCLEOTIDE SEQUENCE [LARGE SCALE GENOMIC DNA]</scope>
    <source>
        <strain evidence="1">EC2010</strain>
        <tissue evidence="1">Whole organism of an adult</tissue>
    </source>
</reference>
<name>A0A3S1A6H2_ELYCH</name>
<evidence type="ECO:0000313" key="1">
    <source>
        <dbReference type="EMBL" id="RUS91831.1"/>
    </source>
</evidence>
<sequence length="126" mass="14804">MVLNHTGWAHKNWFIMEKETYNANWSGEEGMPKIEKKLLVLKKNAKGPSKIKNIDNNIPPLPISGWKVRKKKKTTAEYAHQIKLRTTILVLHDHNNLLRYKRNNTIRHTIFINATIIYWSSKMCNP</sequence>
<organism evidence="1 2">
    <name type="scientific">Elysia chlorotica</name>
    <name type="common">Eastern emerald elysia</name>
    <name type="synonym">Sea slug</name>
    <dbReference type="NCBI Taxonomy" id="188477"/>
    <lineage>
        <taxon>Eukaryota</taxon>
        <taxon>Metazoa</taxon>
        <taxon>Spiralia</taxon>
        <taxon>Lophotrochozoa</taxon>
        <taxon>Mollusca</taxon>
        <taxon>Gastropoda</taxon>
        <taxon>Heterobranchia</taxon>
        <taxon>Euthyneura</taxon>
        <taxon>Panpulmonata</taxon>
        <taxon>Sacoglossa</taxon>
        <taxon>Placobranchoidea</taxon>
        <taxon>Plakobranchidae</taxon>
        <taxon>Elysia</taxon>
    </lineage>
</organism>
<proteinExistence type="predicted"/>
<keyword evidence="2" id="KW-1185">Reference proteome</keyword>
<protein>
    <submittedName>
        <fullName evidence="1">Uncharacterized protein</fullName>
    </submittedName>
</protein>
<evidence type="ECO:0000313" key="2">
    <source>
        <dbReference type="Proteomes" id="UP000271974"/>
    </source>
</evidence>
<gene>
    <name evidence="1" type="ORF">EGW08_000402</name>
</gene>
<dbReference type="Proteomes" id="UP000271974">
    <property type="component" value="Unassembled WGS sequence"/>
</dbReference>
<accession>A0A3S1A6H2</accession>
<comment type="caution">
    <text evidence="1">The sequence shown here is derived from an EMBL/GenBank/DDBJ whole genome shotgun (WGS) entry which is preliminary data.</text>
</comment>